<accession>A0ABX1X359</accession>
<evidence type="ECO:0000259" key="1">
    <source>
        <dbReference type="Pfam" id="PF01261"/>
    </source>
</evidence>
<protein>
    <submittedName>
        <fullName evidence="2">TIM barrel protein</fullName>
    </submittedName>
</protein>
<dbReference type="Pfam" id="PF01261">
    <property type="entry name" value="AP_endonuc_2"/>
    <property type="match status" value="1"/>
</dbReference>
<comment type="caution">
    <text evidence="2">The sequence shown here is derived from an EMBL/GenBank/DDBJ whole genome shotgun (WGS) entry which is preliminary data.</text>
</comment>
<dbReference type="SUPFAM" id="SSF51658">
    <property type="entry name" value="Xylose isomerase-like"/>
    <property type="match status" value="1"/>
</dbReference>
<proteinExistence type="predicted"/>
<reference evidence="2 3" key="1">
    <citation type="submission" date="2019-10" db="EMBL/GenBank/DDBJ databases">
        <title>Description of Paenibacillus humi sp. nov.</title>
        <authorList>
            <person name="Carlier A."/>
            <person name="Qi S."/>
        </authorList>
    </citation>
    <scope>NUCLEOTIDE SEQUENCE [LARGE SCALE GENOMIC DNA]</scope>
    <source>
        <strain evidence="2 3">LMG 31461</strain>
    </source>
</reference>
<gene>
    <name evidence="2" type="ORF">GC096_00425</name>
</gene>
<dbReference type="InterPro" id="IPR013022">
    <property type="entry name" value="Xyl_isomerase-like_TIM-brl"/>
</dbReference>
<sequence length="263" mass="29890">MELRLYKSLWGMENGTLRENFRKIAAAGYTGVEAGVPSKEQRSEFTELLEEHGLTYIALIGTSEDHDHTFAEGVADAATLRPQLIISHSARDAMDDDTQLRFFESALEVERHHGIPIGHETHRHRAMFTPWTTSRLLSALPDLKITADFSHWCCVCETLLEDQVDHLKIAFERTIHIHARVGYAQGPQVPHPGAPEYAAELAAHESWWRQILQARAEQGFTFTTLTPEFGPPGYMPTLPYSNQPVADLWSVCEWMKERLQTNR</sequence>
<dbReference type="RefSeq" id="WP_171628330.1">
    <property type="nucleotide sequence ID" value="NZ_WHNY01000004.1"/>
</dbReference>
<dbReference type="Gene3D" id="3.20.20.150">
    <property type="entry name" value="Divalent-metal-dependent TIM barrel enzymes"/>
    <property type="match status" value="1"/>
</dbReference>
<feature type="domain" description="Xylose isomerase-like TIM barrel" evidence="1">
    <location>
        <begin position="21"/>
        <end position="179"/>
    </location>
</feature>
<dbReference type="Proteomes" id="UP000653578">
    <property type="component" value="Unassembled WGS sequence"/>
</dbReference>
<keyword evidence="3" id="KW-1185">Reference proteome</keyword>
<organism evidence="2 3">
    <name type="scientific">Paenibacillus plantarum</name>
    <dbReference type="NCBI Taxonomy" id="2654975"/>
    <lineage>
        <taxon>Bacteria</taxon>
        <taxon>Bacillati</taxon>
        <taxon>Bacillota</taxon>
        <taxon>Bacilli</taxon>
        <taxon>Bacillales</taxon>
        <taxon>Paenibacillaceae</taxon>
        <taxon>Paenibacillus</taxon>
    </lineage>
</organism>
<dbReference type="EMBL" id="WHNY01000004">
    <property type="protein sequence ID" value="NOU62510.1"/>
    <property type="molecule type" value="Genomic_DNA"/>
</dbReference>
<evidence type="ECO:0000313" key="2">
    <source>
        <dbReference type="EMBL" id="NOU62510.1"/>
    </source>
</evidence>
<dbReference type="InterPro" id="IPR036237">
    <property type="entry name" value="Xyl_isomerase-like_sf"/>
</dbReference>
<name>A0ABX1X359_9BACL</name>
<evidence type="ECO:0000313" key="3">
    <source>
        <dbReference type="Proteomes" id="UP000653578"/>
    </source>
</evidence>